<keyword evidence="11" id="KW-1006">Bacterial flagellum protein export</keyword>
<dbReference type="GO" id="GO:0044781">
    <property type="term" value="P:bacterial-type flagellum organization"/>
    <property type="evidence" value="ECO:0007669"/>
    <property type="project" value="UniProtKB-UniRule"/>
</dbReference>
<evidence type="ECO:0000256" key="11">
    <source>
        <dbReference type="ARBA" id="ARBA00023225"/>
    </source>
</evidence>
<keyword evidence="9" id="KW-0342">GTP-binding</keyword>
<dbReference type="SUPFAM" id="SSF52540">
    <property type="entry name" value="P-loop containing nucleoside triphosphate hydrolases"/>
    <property type="match status" value="1"/>
</dbReference>
<dbReference type="InterPro" id="IPR047040">
    <property type="entry name" value="FlhF__GTPase_dom"/>
</dbReference>
<proteinExistence type="inferred from homology"/>
<dbReference type="GO" id="GO:0006614">
    <property type="term" value="P:SRP-dependent cotranslational protein targeting to membrane"/>
    <property type="evidence" value="ECO:0007669"/>
    <property type="project" value="UniProtKB-UniRule"/>
</dbReference>
<dbReference type="Gene3D" id="3.40.50.300">
    <property type="entry name" value="P-loop containing nucleotide triphosphate hydrolases"/>
    <property type="match status" value="1"/>
</dbReference>
<reference evidence="19" key="1">
    <citation type="submission" date="2017-09" db="EMBL/GenBank/DDBJ databases">
        <title>The Reconstruction of 2,631 Draft Metagenome-Assembled Genomes from the Global Oceans.</title>
        <authorList>
            <person name="Tully B.J."/>
            <person name="Graham E.D."/>
            <person name="Heidelberg J.F."/>
        </authorList>
    </citation>
    <scope>NUCLEOTIDE SEQUENCE [LARGE SCALE GENOMIC DNA]</scope>
</reference>
<dbReference type="CDD" id="cd17873">
    <property type="entry name" value="FlhF"/>
    <property type="match status" value="1"/>
</dbReference>
<evidence type="ECO:0000256" key="5">
    <source>
        <dbReference type="ARBA" id="ARBA00022475"/>
    </source>
</evidence>
<dbReference type="SMART" id="SM00382">
    <property type="entry name" value="AAA"/>
    <property type="match status" value="1"/>
</dbReference>
<keyword evidence="14" id="KW-0175">Coiled coil</keyword>
<evidence type="ECO:0000256" key="8">
    <source>
        <dbReference type="ARBA" id="ARBA00022927"/>
    </source>
</evidence>
<name>A0A2D6YKS6_9DELT</name>
<dbReference type="SMART" id="SM00962">
    <property type="entry name" value="SRP54"/>
    <property type="match status" value="1"/>
</dbReference>
<dbReference type="FunFam" id="3.40.50.300:FF:000695">
    <property type="entry name" value="Flagellar biosynthesis regulator FlhF"/>
    <property type="match status" value="1"/>
</dbReference>
<keyword evidence="18" id="KW-0282">Flagellum</keyword>
<dbReference type="InterPro" id="IPR020006">
    <property type="entry name" value="FlhF"/>
</dbReference>
<keyword evidence="5" id="KW-1003">Cell membrane</keyword>
<evidence type="ECO:0000256" key="2">
    <source>
        <dbReference type="ARBA" id="ARBA00008531"/>
    </source>
</evidence>
<evidence type="ECO:0000256" key="15">
    <source>
        <dbReference type="SAM" id="MobiDB-lite"/>
    </source>
</evidence>
<evidence type="ECO:0000256" key="12">
    <source>
        <dbReference type="ARBA" id="ARBA00025337"/>
    </source>
</evidence>
<protein>
    <recommendedName>
        <fullName evidence="3 13">Flagellar biosynthesis protein FlhF</fullName>
    </recommendedName>
</protein>
<comment type="similarity">
    <text evidence="2">Belongs to the GTP-binding SRP family.</text>
</comment>
<comment type="caution">
    <text evidence="18">The sequence shown here is derived from an EMBL/GenBank/DDBJ whole genome shotgun (WGS) entry which is preliminary data.</text>
</comment>
<evidence type="ECO:0000256" key="9">
    <source>
        <dbReference type="ARBA" id="ARBA00023134"/>
    </source>
</evidence>
<feature type="domain" description="AAA+ ATPase" evidence="16">
    <location>
        <begin position="242"/>
        <end position="384"/>
    </location>
</feature>
<evidence type="ECO:0000256" key="1">
    <source>
        <dbReference type="ARBA" id="ARBA00004413"/>
    </source>
</evidence>
<dbReference type="GO" id="GO:0005047">
    <property type="term" value="F:signal recognition particle binding"/>
    <property type="evidence" value="ECO:0007669"/>
    <property type="project" value="TreeGrafter"/>
</dbReference>
<dbReference type="EMBL" id="NZEX01000114">
    <property type="protein sequence ID" value="MAH63798.1"/>
    <property type="molecule type" value="Genomic_DNA"/>
</dbReference>
<dbReference type="PANTHER" id="PTHR43134:SF3">
    <property type="entry name" value="FLAGELLAR BIOSYNTHESIS PROTEIN FLHF"/>
    <property type="match status" value="1"/>
</dbReference>
<evidence type="ECO:0000259" key="16">
    <source>
        <dbReference type="SMART" id="SM00382"/>
    </source>
</evidence>
<feature type="compositionally biased region" description="Polar residues" evidence="15">
    <location>
        <begin position="61"/>
        <end position="73"/>
    </location>
</feature>
<keyword evidence="10" id="KW-0472">Membrane</keyword>
<evidence type="ECO:0000313" key="19">
    <source>
        <dbReference type="Proteomes" id="UP000226525"/>
    </source>
</evidence>
<evidence type="ECO:0000256" key="14">
    <source>
        <dbReference type="SAM" id="Coils"/>
    </source>
</evidence>
<evidence type="ECO:0000256" key="6">
    <source>
        <dbReference type="ARBA" id="ARBA00022741"/>
    </source>
</evidence>
<evidence type="ECO:0000256" key="4">
    <source>
        <dbReference type="ARBA" id="ARBA00022448"/>
    </source>
</evidence>
<evidence type="ECO:0000256" key="13">
    <source>
        <dbReference type="NCBIfam" id="TIGR03499"/>
    </source>
</evidence>
<dbReference type="NCBIfam" id="TIGR03499">
    <property type="entry name" value="FlhF"/>
    <property type="match status" value="1"/>
</dbReference>
<evidence type="ECO:0000256" key="7">
    <source>
        <dbReference type="ARBA" id="ARBA00022795"/>
    </source>
</evidence>
<dbReference type="GO" id="GO:0003924">
    <property type="term" value="F:GTPase activity"/>
    <property type="evidence" value="ECO:0007669"/>
    <property type="project" value="UniProtKB-UniRule"/>
</dbReference>
<dbReference type="InterPro" id="IPR027417">
    <property type="entry name" value="P-loop_NTPase"/>
</dbReference>
<feature type="region of interest" description="Disordered" evidence="15">
    <location>
        <begin position="55"/>
        <end position="112"/>
    </location>
</feature>
<dbReference type="Pfam" id="PF00448">
    <property type="entry name" value="SRP54"/>
    <property type="match status" value="1"/>
</dbReference>
<dbReference type="GO" id="GO:0005886">
    <property type="term" value="C:plasma membrane"/>
    <property type="evidence" value="ECO:0007669"/>
    <property type="project" value="UniProtKB-SubCell"/>
</dbReference>
<dbReference type="InterPro" id="IPR000897">
    <property type="entry name" value="SRP54_GTPase_dom"/>
</dbReference>
<evidence type="ECO:0000259" key="17">
    <source>
        <dbReference type="SMART" id="SM00962"/>
    </source>
</evidence>
<keyword evidence="18" id="KW-0969">Cilium</keyword>
<keyword evidence="7" id="KW-1005">Bacterial flagellum biogenesis</keyword>
<comment type="function">
    <text evidence="12">Necessary for flagellar biosynthesis. May be involved in translocation of the flagellum.</text>
</comment>
<evidence type="ECO:0000256" key="10">
    <source>
        <dbReference type="ARBA" id="ARBA00023136"/>
    </source>
</evidence>
<sequence>MNLKRYRVNNIQEALQLIKKDLGPEAVIVSTRQVKEGNKAFGLFAKTMLEVTAARDDKSQSKPNIQASSQATASGYRATVNGMPRSEGATAVASPEMPTPNSKPIQSNPASDPYKALQPLRQEIQDLRELIQNLGDRTASYEGQTVAQLKQELGEMRYMLHSLASRAGQMDDLNLPENLMVLYQQLRFSGMEEKFARRLMLEARKNIAEDDLQNFSYVKIFIARMLMKIVKTTRGVESITAPQKIFTLIGPTGVGKTTTAAKIASEQLLRYKRRVAMITIDTFRIAAVEQLRTYAKIINVPLSIVADKADLDRAIATYSDYDVIIIDTGGCSQRDESQMFELRELFDERGRLNNVLVLSSTTKDSDLNEITRRFGVIPIDSVIFTKLDESSSYGSMFNHSIRFKKPISFLTTGQKVPEDIEVATKERLVDLMLNISGS</sequence>
<dbReference type="Gene3D" id="1.20.120.1380">
    <property type="entry name" value="Flagellar FlhF biosynthesis protein, N domain"/>
    <property type="match status" value="1"/>
</dbReference>
<feature type="domain" description="SRP54-type proteins GTP-binding" evidence="17">
    <location>
        <begin position="243"/>
        <end position="434"/>
    </location>
</feature>
<dbReference type="PANTHER" id="PTHR43134">
    <property type="entry name" value="SIGNAL RECOGNITION PARTICLE RECEPTOR SUBUNIT ALPHA"/>
    <property type="match status" value="1"/>
</dbReference>
<dbReference type="Proteomes" id="UP000226525">
    <property type="component" value="Unassembled WGS sequence"/>
</dbReference>
<keyword evidence="18" id="KW-0966">Cell projection</keyword>
<comment type="subcellular location">
    <subcellularLocation>
        <location evidence="1">Cell membrane</location>
        <topology evidence="1">Peripheral membrane protein</topology>
        <orientation evidence="1">Cytoplasmic side</orientation>
    </subcellularLocation>
</comment>
<feature type="coiled-coil region" evidence="14">
    <location>
        <begin position="117"/>
        <end position="144"/>
    </location>
</feature>
<dbReference type="GO" id="GO:0005525">
    <property type="term" value="F:GTP binding"/>
    <property type="evidence" value="ECO:0007669"/>
    <property type="project" value="UniProtKB-UniRule"/>
</dbReference>
<accession>A0A2D6YKS6</accession>
<gene>
    <name evidence="18" type="primary">flhF</name>
    <name evidence="18" type="ORF">CMN54_10210</name>
</gene>
<keyword evidence="6" id="KW-0547">Nucleotide-binding</keyword>
<organism evidence="18 19">
    <name type="scientific">SAR324 cluster bacterium</name>
    <dbReference type="NCBI Taxonomy" id="2024889"/>
    <lineage>
        <taxon>Bacteria</taxon>
        <taxon>Deltaproteobacteria</taxon>
        <taxon>SAR324 cluster</taxon>
    </lineage>
</organism>
<keyword evidence="8" id="KW-0653">Protein transport</keyword>
<dbReference type="GO" id="GO:0015031">
    <property type="term" value="P:protein transport"/>
    <property type="evidence" value="ECO:0007669"/>
    <property type="project" value="UniProtKB-KW"/>
</dbReference>
<evidence type="ECO:0000256" key="3">
    <source>
        <dbReference type="ARBA" id="ARBA00014919"/>
    </source>
</evidence>
<keyword evidence="4" id="KW-0813">Transport</keyword>
<dbReference type="InterPro" id="IPR003593">
    <property type="entry name" value="AAA+_ATPase"/>
</dbReference>
<dbReference type="AlphaFoldDB" id="A0A2D6YKS6"/>
<evidence type="ECO:0000313" key="18">
    <source>
        <dbReference type="EMBL" id="MAH63798.1"/>
    </source>
</evidence>
<feature type="compositionally biased region" description="Polar residues" evidence="15">
    <location>
        <begin position="99"/>
        <end position="110"/>
    </location>
</feature>